<feature type="transmembrane region" description="Helical" evidence="7">
    <location>
        <begin position="261"/>
        <end position="281"/>
    </location>
</feature>
<evidence type="ECO:0000256" key="7">
    <source>
        <dbReference type="SAM" id="Phobius"/>
    </source>
</evidence>
<feature type="domain" description="Major facilitator superfamily (MFS) profile" evidence="8">
    <location>
        <begin position="8"/>
        <end position="405"/>
    </location>
</feature>
<feature type="transmembrane region" description="Helical" evidence="7">
    <location>
        <begin position="226"/>
        <end position="249"/>
    </location>
</feature>
<dbReference type="PROSITE" id="PS50850">
    <property type="entry name" value="MFS"/>
    <property type="match status" value="1"/>
</dbReference>
<dbReference type="Proteomes" id="UP001595998">
    <property type="component" value="Unassembled WGS sequence"/>
</dbReference>
<comment type="caution">
    <text evidence="9">The sequence shown here is derived from an EMBL/GenBank/DDBJ whole genome shotgun (WGS) entry which is preliminary data.</text>
</comment>
<evidence type="ECO:0000313" key="9">
    <source>
        <dbReference type="EMBL" id="MFC4425983.1"/>
    </source>
</evidence>
<feature type="transmembrane region" description="Helical" evidence="7">
    <location>
        <begin position="379"/>
        <end position="400"/>
    </location>
</feature>
<dbReference type="InterPro" id="IPR020846">
    <property type="entry name" value="MFS_dom"/>
</dbReference>
<name>A0ABV8XQ51_9DEIO</name>
<keyword evidence="5 7" id="KW-1133">Transmembrane helix</keyword>
<reference evidence="10" key="1">
    <citation type="journal article" date="2019" name="Int. J. Syst. Evol. Microbiol.">
        <title>The Global Catalogue of Microorganisms (GCM) 10K type strain sequencing project: providing services to taxonomists for standard genome sequencing and annotation.</title>
        <authorList>
            <consortium name="The Broad Institute Genomics Platform"/>
            <consortium name="The Broad Institute Genome Sequencing Center for Infectious Disease"/>
            <person name="Wu L."/>
            <person name="Ma J."/>
        </authorList>
    </citation>
    <scope>NUCLEOTIDE SEQUENCE [LARGE SCALE GENOMIC DNA]</scope>
    <source>
        <strain evidence="10">CCUG 56029</strain>
    </source>
</reference>
<evidence type="ECO:0000256" key="3">
    <source>
        <dbReference type="ARBA" id="ARBA00022475"/>
    </source>
</evidence>
<dbReference type="PANTHER" id="PTHR43266">
    <property type="entry name" value="MACROLIDE-EFFLUX PROTEIN"/>
    <property type="match status" value="1"/>
</dbReference>
<evidence type="ECO:0000256" key="2">
    <source>
        <dbReference type="ARBA" id="ARBA00022448"/>
    </source>
</evidence>
<keyword evidence="3" id="KW-1003">Cell membrane</keyword>
<evidence type="ECO:0000256" key="6">
    <source>
        <dbReference type="ARBA" id="ARBA00023136"/>
    </source>
</evidence>
<feature type="transmembrane region" description="Helical" evidence="7">
    <location>
        <begin position="351"/>
        <end position="373"/>
    </location>
</feature>
<dbReference type="PANTHER" id="PTHR43266:SF2">
    <property type="entry name" value="MAJOR FACILITATOR SUPERFAMILY (MFS) PROFILE DOMAIN-CONTAINING PROTEIN"/>
    <property type="match status" value="1"/>
</dbReference>
<keyword evidence="2" id="KW-0813">Transport</keyword>
<feature type="transmembrane region" description="Helical" evidence="7">
    <location>
        <begin position="293"/>
        <end position="312"/>
    </location>
</feature>
<evidence type="ECO:0000256" key="4">
    <source>
        <dbReference type="ARBA" id="ARBA00022692"/>
    </source>
</evidence>
<accession>A0ABV8XQ51</accession>
<feature type="transmembrane region" description="Helical" evidence="7">
    <location>
        <begin position="318"/>
        <end position="339"/>
    </location>
</feature>
<dbReference type="Pfam" id="PF07690">
    <property type="entry name" value="MFS_1"/>
    <property type="match status" value="1"/>
</dbReference>
<gene>
    <name evidence="9" type="ORF">ACFOZ9_07130</name>
</gene>
<evidence type="ECO:0000256" key="5">
    <source>
        <dbReference type="ARBA" id="ARBA00022989"/>
    </source>
</evidence>
<organism evidence="9 10">
    <name type="scientific">Deinococcus navajonensis</name>
    <dbReference type="NCBI Taxonomy" id="309884"/>
    <lineage>
        <taxon>Bacteria</taxon>
        <taxon>Thermotogati</taxon>
        <taxon>Deinococcota</taxon>
        <taxon>Deinococci</taxon>
        <taxon>Deinococcales</taxon>
        <taxon>Deinococcaceae</taxon>
        <taxon>Deinococcus</taxon>
    </lineage>
</organism>
<protein>
    <submittedName>
        <fullName evidence="9">MFS transporter</fullName>
    </submittedName>
</protein>
<dbReference type="RefSeq" id="WP_380037905.1">
    <property type="nucleotide sequence ID" value="NZ_JBHSEH010000005.1"/>
</dbReference>
<feature type="transmembrane region" description="Helical" evidence="7">
    <location>
        <begin position="50"/>
        <end position="71"/>
    </location>
</feature>
<sequence length="416" mass="42975">MNNKSVPGLRGTGFGWLWTGQTITVLGDRALGVALPYLVYQQTGSLRSTALLALAGYLPGLLFGSLAGVLADRWDRRRVLVATQLLQGAVILLLLLAGPEQLWLVTAVTFAELTLSLLALPAGAALLPTLVGESALARATARMSVATTTARLLGPVLGGVLAASAGMRGVVLLDALSFFAAALLFSRLPGRPPVERPAGPSTLLASWRGMGQEWRDGLKVIGRHRVIGTLFITVSLTSLGGTLVDPYYMGFVQGVLHATPAQVGLLSTVVGAGTLMGSLLSTWAVERFELRRLVALGTLLVGTLMLGFYHQLSLPPVLVLGALLGVPMVVANVAASTLLQLGTPDAYRGRVYGALGTSNAFVGVLATGGAALAGSRVEAVPMLTVAALLTLLAGLAALALPGRATSEAHAPPYREA</sequence>
<dbReference type="EMBL" id="JBHSEH010000005">
    <property type="protein sequence ID" value="MFC4425983.1"/>
    <property type="molecule type" value="Genomic_DNA"/>
</dbReference>
<evidence type="ECO:0000313" key="10">
    <source>
        <dbReference type="Proteomes" id="UP001595998"/>
    </source>
</evidence>
<keyword evidence="10" id="KW-1185">Reference proteome</keyword>
<dbReference type="SUPFAM" id="SSF103473">
    <property type="entry name" value="MFS general substrate transporter"/>
    <property type="match status" value="1"/>
</dbReference>
<feature type="transmembrane region" description="Helical" evidence="7">
    <location>
        <begin position="103"/>
        <end position="131"/>
    </location>
</feature>
<proteinExistence type="predicted"/>
<evidence type="ECO:0000256" key="1">
    <source>
        <dbReference type="ARBA" id="ARBA00004651"/>
    </source>
</evidence>
<keyword evidence="4 7" id="KW-0812">Transmembrane</keyword>
<feature type="transmembrane region" description="Helical" evidence="7">
    <location>
        <begin position="78"/>
        <end position="97"/>
    </location>
</feature>
<dbReference type="InterPro" id="IPR036259">
    <property type="entry name" value="MFS_trans_sf"/>
</dbReference>
<dbReference type="CDD" id="cd06173">
    <property type="entry name" value="MFS_MefA_like"/>
    <property type="match status" value="1"/>
</dbReference>
<evidence type="ECO:0000259" key="8">
    <source>
        <dbReference type="PROSITE" id="PS50850"/>
    </source>
</evidence>
<keyword evidence="6 7" id="KW-0472">Membrane</keyword>
<dbReference type="InterPro" id="IPR011701">
    <property type="entry name" value="MFS"/>
</dbReference>
<comment type="subcellular location">
    <subcellularLocation>
        <location evidence="1">Cell membrane</location>
        <topology evidence="1">Multi-pass membrane protein</topology>
    </subcellularLocation>
</comment>
<dbReference type="Gene3D" id="1.20.1250.20">
    <property type="entry name" value="MFS general substrate transporter like domains"/>
    <property type="match status" value="1"/>
</dbReference>